<accession>A0A2I7SDZ7</accession>
<reference evidence="3" key="1">
    <citation type="submission" date="2018-01" db="EMBL/GenBank/DDBJ databases">
        <title>Complete genome of Tamlana sp. UJ94.</title>
        <authorList>
            <person name="Jung J."/>
            <person name="Chung D."/>
            <person name="Bae S.S."/>
            <person name="Baek K."/>
        </authorList>
    </citation>
    <scope>NUCLEOTIDE SEQUENCE [LARGE SCALE GENOMIC DNA]</scope>
    <source>
        <strain evidence="3">UJ94</strain>
    </source>
</reference>
<dbReference type="AlphaFoldDB" id="A0A2I7SDZ7"/>
<gene>
    <name evidence="2" type="ORF">C1A40_00880</name>
</gene>
<keyword evidence="1" id="KW-0472">Membrane</keyword>
<keyword evidence="1" id="KW-1133">Transmembrane helix</keyword>
<sequence length="296" mass="34161">MGKFLKYILLIVFISIVSLYLLDTLYTKVYSNAVPRNKTQFILSLEEGETIDYVFLGSSRVENFIMSSEIERITGKRVLNLGTQGARLDDINIFLRLLVSKKVKIKRMFVQVDYIYNFDWNSEIVRTQVLPFITGNSVIQDYFHKVDEDFNINYYIPFYRYATSDFRLGFRELVASAVGKKPKINLYDGFSPLSGQMNADDINGFDLPKTILERNRNIEEMVAICKDSGVELTFFCAPFCSNLNSNNYLEKLKMKLPNFTDLSRVLTKPSMFKNCGHVNEKGAKVFTDTIISRFNL</sequence>
<keyword evidence="1" id="KW-0812">Transmembrane</keyword>
<dbReference type="EMBL" id="CP025938">
    <property type="protein sequence ID" value="AUS04121.1"/>
    <property type="molecule type" value="Genomic_DNA"/>
</dbReference>
<dbReference type="RefSeq" id="WP_102994243.1">
    <property type="nucleotide sequence ID" value="NZ_CP025938.1"/>
</dbReference>
<dbReference type="KEGG" id="taj:C1A40_00880"/>
<protein>
    <submittedName>
        <fullName evidence="2">Uncharacterized protein</fullName>
    </submittedName>
</protein>
<keyword evidence="3" id="KW-1185">Reference proteome</keyword>
<proteinExistence type="predicted"/>
<dbReference type="OrthoDB" id="7297045at2"/>
<evidence type="ECO:0000313" key="3">
    <source>
        <dbReference type="Proteomes" id="UP000236592"/>
    </source>
</evidence>
<dbReference type="Proteomes" id="UP000236592">
    <property type="component" value="Chromosome"/>
</dbReference>
<name>A0A2I7SDZ7_9FLAO</name>
<feature type="transmembrane region" description="Helical" evidence="1">
    <location>
        <begin position="7"/>
        <end position="26"/>
    </location>
</feature>
<evidence type="ECO:0000256" key="1">
    <source>
        <dbReference type="SAM" id="Phobius"/>
    </source>
</evidence>
<organism evidence="2 3">
    <name type="scientific">Pseudotamlana carrageenivorans</name>
    <dbReference type="NCBI Taxonomy" id="2069432"/>
    <lineage>
        <taxon>Bacteria</taxon>
        <taxon>Pseudomonadati</taxon>
        <taxon>Bacteroidota</taxon>
        <taxon>Flavobacteriia</taxon>
        <taxon>Flavobacteriales</taxon>
        <taxon>Flavobacteriaceae</taxon>
        <taxon>Pseudotamlana</taxon>
    </lineage>
</organism>
<evidence type="ECO:0000313" key="2">
    <source>
        <dbReference type="EMBL" id="AUS04121.1"/>
    </source>
</evidence>